<name>A0A8X7SHM4_BRACI</name>
<accession>A0A8X7SHM4</accession>
<dbReference type="Proteomes" id="UP000886595">
    <property type="component" value="Unassembled WGS sequence"/>
</dbReference>
<keyword evidence="1" id="KW-0812">Transmembrane</keyword>
<proteinExistence type="predicted"/>
<dbReference type="EMBL" id="JAAMPC010000006">
    <property type="protein sequence ID" value="KAG2306665.1"/>
    <property type="molecule type" value="Genomic_DNA"/>
</dbReference>
<comment type="caution">
    <text evidence="2">The sequence shown here is derived from an EMBL/GenBank/DDBJ whole genome shotgun (WGS) entry which is preliminary data.</text>
</comment>
<keyword evidence="1" id="KW-0472">Membrane</keyword>
<sequence length="109" mass="12240">MRFILTFEQPKTDKESRFGEQKSWLTWEAGVIDGARIDCRAEREGLEIWAQGLNVSGGERKPGIVDVYLYLGALIVYFHWMGGLFYNFVSGNAMSVAEGQLNGGSRHHA</sequence>
<reference evidence="2 3" key="1">
    <citation type="submission" date="2020-02" db="EMBL/GenBank/DDBJ databases">
        <authorList>
            <person name="Ma Q."/>
            <person name="Huang Y."/>
            <person name="Song X."/>
            <person name="Pei D."/>
        </authorList>
    </citation>
    <scope>NUCLEOTIDE SEQUENCE [LARGE SCALE GENOMIC DNA]</scope>
    <source>
        <strain evidence="2">Sxm20200214</strain>
        <tissue evidence="2">Leaf</tissue>
    </source>
</reference>
<keyword evidence="3" id="KW-1185">Reference proteome</keyword>
<keyword evidence="1" id="KW-1133">Transmembrane helix</keyword>
<evidence type="ECO:0000256" key="1">
    <source>
        <dbReference type="SAM" id="Phobius"/>
    </source>
</evidence>
<gene>
    <name evidence="2" type="ORF">Bca52824_026413</name>
</gene>
<evidence type="ECO:0000313" key="2">
    <source>
        <dbReference type="EMBL" id="KAG2306665.1"/>
    </source>
</evidence>
<evidence type="ECO:0000313" key="3">
    <source>
        <dbReference type="Proteomes" id="UP000886595"/>
    </source>
</evidence>
<feature type="transmembrane region" description="Helical" evidence="1">
    <location>
        <begin position="67"/>
        <end position="89"/>
    </location>
</feature>
<dbReference type="AlphaFoldDB" id="A0A8X7SHM4"/>
<organism evidence="2 3">
    <name type="scientific">Brassica carinata</name>
    <name type="common">Ethiopian mustard</name>
    <name type="synonym">Abyssinian cabbage</name>
    <dbReference type="NCBI Taxonomy" id="52824"/>
    <lineage>
        <taxon>Eukaryota</taxon>
        <taxon>Viridiplantae</taxon>
        <taxon>Streptophyta</taxon>
        <taxon>Embryophyta</taxon>
        <taxon>Tracheophyta</taxon>
        <taxon>Spermatophyta</taxon>
        <taxon>Magnoliopsida</taxon>
        <taxon>eudicotyledons</taxon>
        <taxon>Gunneridae</taxon>
        <taxon>Pentapetalae</taxon>
        <taxon>rosids</taxon>
        <taxon>malvids</taxon>
        <taxon>Brassicales</taxon>
        <taxon>Brassicaceae</taxon>
        <taxon>Brassiceae</taxon>
        <taxon>Brassica</taxon>
    </lineage>
</organism>
<protein>
    <submittedName>
        <fullName evidence="2">Uncharacterized protein</fullName>
    </submittedName>
</protein>